<dbReference type="GeneID" id="38116495"/>
<dbReference type="GO" id="GO:0003735">
    <property type="term" value="F:structural constituent of ribosome"/>
    <property type="evidence" value="ECO:0007669"/>
    <property type="project" value="InterPro"/>
</dbReference>
<dbReference type="AlphaFoldDB" id="A0A3D8RYZ7"/>
<dbReference type="CDD" id="cd00513">
    <property type="entry name" value="Ribosomal_L32_L32e"/>
    <property type="match status" value="1"/>
</dbReference>
<sequence>MTIGVAIIGSGIFAKEQHLPAIKGAPTLSLKAIYSRSLKSAQGLADGLQGVDLYSDDSGAGKSYKDLLAREDIKAVVLALPILAQPAYIKEALAAGKHVLSEKPIAKDLATAHDLVNWYNDSANVDKSKALWGVAENYRFIRKWLKTAEEVQKLGGVKTFRVVVRNKVGTEGKYFNTPWRKTPEYQGGFLLDGGIHTLAGLRLILGRGPNSLKFLTAQTSQLQEHLPPIDTVDALLTTASGAAGVLNLSFGSEFKDSVLEFTCEKGVVALVDDRLTVNGDATDIPFEGTGVKEEVKAFGESIVAGKLNDKLRPEEALADLEILESMIKSGEDGERKTLKLQDSLGRPTLSAKFRDRFRPFDNSSANGTNDKVYSHPESARQGDIVDANYCVKMVLAKKHVPIVKKRTKRFTRHQSDRFKCVPESWRKPKGIDNRVRRRFKSNIPMPSIGYGSNKKTKHMMPSGHKAFLVHNAKDVELLLMHNRTFAAEIASAVSSRKRVDIIAKAKALGVKVTNPRGRVTTEA</sequence>
<evidence type="ECO:0000313" key="7">
    <source>
        <dbReference type="EMBL" id="RDW79273.1"/>
    </source>
</evidence>
<dbReference type="PANTHER" id="PTHR23413:SF1">
    <property type="entry name" value="RIBOSOMAL PROTEIN L32"/>
    <property type="match status" value="1"/>
</dbReference>
<dbReference type="InterPro" id="IPR055170">
    <property type="entry name" value="GFO_IDH_MocA-like_dom"/>
</dbReference>
<evidence type="ECO:0000256" key="1">
    <source>
        <dbReference type="ARBA" id="ARBA00008431"/>
    </source>
</evidence>
<keyword evidence="8" id="KW-1185">Reference proteome</keyword>
<gene>
    <name evidence="7" type="ORF">DSM5745_06125</name>
</gene>
<evidence type="ECO:0000259" key="5">
    <source>
        <dbReference type="Pfam" id="PF01408"/>
    </source>
</evidence>
<dbReference type="Pfam" id="PF22725">
    <property type="entry name" value="GFO_IDH_MocA_C3"/>
    <property type="match status" value="1"/>
</dbReference>
<dbReference type="SUPFAM" id="SSF55347">
    <property type="entry name" value="Glyceraldehyde-3-phosphate dehydrogenase-like, C-terminal domain"/>
    <property type="match status" value="1"/>
</dbReference>
<comment type="caution">
    <text evidence="7">The sequence shown here is derived from an EMBL/GenBank/DDBJ whole genome shotgun (WGS) entry which is preliminary data.</text>
</comment>
<reference evidence="7 8" key="1">
    <citation type="journal article" date="2018" name="IMA Fungus">
        <title>IMA Genome-F 9: Draft genome sequence of Annulohypoxylon stygium, Aspergillus mulundensis, Berkeleyomyces basicola (syn. Thielaviopsis basicola), Ceratocystis smalleyi, two Cercospora beticola strains, Coleophoma cylindrospora, Fusarium fracticaudum, Phialophora cf. hyalina, and Morchella septimelata.</title>
        <authorList>
            <person name="Wingfield B.D."/>
            <person name="Bills G.F."/>
            <person name="Dong Y."/>
            <person name="Huang W."/>
            <person name="Nel W.J."/>
            <person name="Swalarsk-Parry B.S."/>
            <person name="Vaghefi N."/>
            <person name="Wilken P.M."/>
            <person name="An Z."/>
            <person name="de Beer Z.W."/>
            <person name="De Vos L."/>
            <person name="Chen L."/>
            <person name="Duong T.A."/>
            <person name="Gao Y."/>
            <person name="Hammerbacher A."/>
            <person name="Kikkert J.R."/>
            <person name="Li Y."/>
            <person name="Li H."/>
            <person name="Li K."/>
            <person name="Li Q."/>
            <person name="Liu X."/>
            <person name="Ma X."/>
            <person name="Naidoo K."/>
            <person name="Pethybridge S.J."/>
            <person name="Sun J."/>
            <person name="Steenkamp E.T."/>
            <person name="van der Nest M.A."/>
            <person name="van Wyk S."/>
            <person name="Wingfield M.J."/>
            <person name="Xiong C."/>
            <person name="Yue Q."/>
            <person name="Zhang X."/>
        </authorList>
    </citation>
    <scope>NUCLEOTIDE SEQUENCE [LARGE SCALE GENOMIC DNA]</scope>
    <source>
        <strain evidence="7 8">DSM 5745</strain>
    </source>
</reference>
<dbReference type="Gene3D" id="3.30.360.10">
    <property type="entry name" value="Dihydrodipicolinate Reductase, domain 2"/>
    <property type="match status" value="1"/>
</dbReference>
<comment type="similarity">
    <text evidence="1">Belongs to the eukaryotic ribosomal protein eL32 family.</text>
</comment>
<feature type="domain" description="Gfo/Idh/MocA-like oxidoreductase N-terminal" evidence="5">
    <location>
        <begin position="3"/>
        <end position="118"/>
    </location>
</feature>
<evidence type="ECO:0000313" key="8">
    <source>
        <dbReference type="Proteomes" id="UP000256690"/>
    </source>
</evidence>
<evidence type="ECO:0000256" key="4">
    <source>
        <dbReference type="ARBA" id="ARBA00023274"/>
    </source>
</evidence>
<proteinExistence type="inferred from homology"/>
<evidence type="ECO:0000256" key="2">
    <source>
        <dbReference type="ARBA" id="ARBA00010928"/>
    </source>
</evidence>
<name>A0A3D8RYZ7_9EURO</name>
<dbReference type="Pfam" id="PF01408">
    <property type="entry name" value="GFO_IDH_MocA"/>
    <property type="match status" value="1"/>
</dbReference>
<feature type="domain" description="GFO/IDH/MocA-like oxidoreductase" evidence="6">
    <location>
        <begin position="152"/>
        <end position="268"/>
    </location>
</feature>
<dbReference type="EMBL" id="PVWQ01000006">
    <property type="protein sequence ID" value="RDW79273.1"/>
    <property type="molecule type" value="Genomic_DNA"/>
</dbReference>
<dbReference type="Pfam" id="PF01655">
    <property type="entry name" value="Ribosomal_L32e"/>
    <property type="match status" value="1"/>
</dbReference>
<protein>
    <submittedName>
        <fullName evidence="7">Uncharacterized protein</fullName>
    </submittedName>
</protein>
<evidence type="ECO:0000259" key="6">
    <source>
        <dbReference type="Pfam" id="PF22725"/>
    </source>
</evidence>
<dbReference type="OrthoDB" id="64915at2759"/>
<dbReference type="SUPFAM" id="SSF51735">
    <property type="entry name" value="NAD(P)-binding Rossmann-fold domains"/>
    <property type="match status" value="1"/>
</dbReference>
<dbReference type="GO" id="GO:0006412">
    <property type="term" value="P:translation"/>
    <property type="evidence" value="ECO:0007669"/>
    <property type="project" value="InterPro"/>
</dbReference>
<dbReference type="InterPro" id="IPR036291">
    <property type="entry name" value="NAD(P)-bd_dom_sf"/>
</dbReference>
<evidence type="ECO:0000256" key="3">
    <source>
        <dbReference type="ARBA" id="ARBA00022980"/>
    </source>
</evidence>
<keyword evidence="3" id="KW-0689">Ribosomal protein</keyword>
<comment type="similarity">
    <text evidence="2">Belongs to the Gfo/Idh/MocA family.</text>
</comment>
<dbReference type="SUPFAM" id="SSF52042">
    <property type="entry name" value="Ribosomal protein L32e"/>
    <property type="match status" value="1"/>
</dbReference>
<dbReference type="InterPro" id="IPR036351">
    <property type="entry name" value="Ribosomal_eL32_sf"/>
</dbReference>
<dbReference type="InterPro" id="IPR000683">
    <property type="entry name" value="Gfo/Idh/MocA-like_OxRdtase_N"/>
</dbReference>
<dbReference type="FunFam" id="3.40.50.720:FF:000628">
    <property type="entry name" value="Oxidoreductase family, NAD-binding Rossmann fold protein"/>
    <property type="match status" value="1"/>
</dbReference>
<dbReference type="GO" id="GO:0000166">
    <property type="term" value="F:nucleotide binding"/>
    <property type="evidence" value="ECO:0007669"/>
    <property type="project" value="InterPro"/>
</dbReference>
<keyword evidence="4" id="KW-0687">Ribonucleoprotein</keyword>
<accession>A0A3D8RYZ7</accession>
<organism evidence="7 8">
    <name type="scientific">Aspergillus mulundensis</name>
    <dbReference type="NCBI Taxonomy" id="1810919"/>
    <lineage>
        <taxon>Eukaryota</taxon>
        <taxon>Fungi</taxon>
        <taxon>Dikarya</taxon>
        <taxon>Ascomycota</taxon>
        <taxon>Pezizomycotina</taxon>
        <taxon>Eurotiomycetes</taxon>
        <taxon>Eurotiomycetidae</taxon>
        <taxon>Eurotiales</taxon>
        <taxon>Aspergillaceae</taxon>
        <taxon>Aspergillus</taxon>
        <taxon>Aspergillus subgen. Nidulantes</taxon>
    </lineage>
</organism>
<dbReference type="RefSeq" id="XP_026603973.1">
    <property type="nucleotide sequence ID" value="XM_026748141.1"/>
</dbReference>
<dbReference type="Proteomes" id="UP000256690">
    <property type="component" value="Unassembled WGS sequence"/>
</dbReference>
<dbReference type="SMART" id="SM01393">
    <property type="entry name" value="Ribosomal_L32e"/>
    <property type="match status" value="1"/>
</dbReference>
<dbReference type="PANTHER" id="PTHR23413">
    <property type="entry name" value="60S RIBOSOMAL PROTEIN L32 AND DNA-DIRECTED RNA POLYMERASE II, SUBUNIT N"/>
    <property type="match status" value="1"/>
</dbReference>
<dbReference type="GO" id="GO:0022625">
    <property type="term" value="C:cytosolic large ribosomal subunit"/>
    <property type="evidence" value="ECO:0007669"/>
    <property type="project" value="TreeGrafter"/>
</dbReference>
<dbReference type="STRING" id="1810919.A0A3D8RYZ7"/>
<dbReference type="Gene3D" id="3.40.50.720">
    <property type="entry name" value="NAD(P)-binding Rossmann-like Domain"/>
    <property type="match status" value="1"/>
</dbReference>
<dbReference type="InterPro" id="IPR001515">
    <property type="entry name" value="Ribosomal_eL32"/>
</dbReference>